<name>A0A9N9B0I8_9GLOM</name>
<dbReference type="PANTHER" id="PTHR36851">
    <property type="entry name" value="UNNAMED PRODUCT"/>
    <property type="match status" value="1"/>
</dbReference>
<dbReference type="Pfam" id="PF13632">
    <property type="entry name" value="Glyco_trans_2_3"/>
    <property type="match status" value="1"/>
</dbReference>
<keyword evidence="5" id="KW-1185">Reference proteome</keyword>
<feature type="transmembrane region" description="Helical" evidence="2">
    <location>
        <begin position="540"/>
        <end position="564"/>
    </location>
</feature>
<keyword evidence="2" id="KW-0812">Transmembrane</keyword>
<dbReference type="AlphaFoldDB" id="A0A9N9B0I8"/>
<gene>
    <name evidence="4" type="ORF">CPELLU_LOCUS4726</name>
</gene>
<sequence>MRGVKLKSIAEFLICHTLTQFDYNIDVSLDDDIFASVACSLYLVLMRLELQYQSHQNCLKTSECPILPGAPNNCWHFHVMGIHHYIFELVAPTTAIGAVFVLLIGPIFFPRVYIWFLLAYFTTFLYISVNHFLKFCLTVRNIKKNIRDWNAKQEQQSSSRDYDSKEVVKSTATNNGRITPTRNGYTSISMNDDDNKYSEMESALKYEGEYIHAFVIPNYEEPEPLLRDTIKRLAQHRNSTTAYVIILAMEESETEHASKAASLKRTFDGSFRDFIITVHPKDVPGESRGKGSNVAFAAREACEILARKVDKRHVVFTITDSDSAIPELYIRQIEKALSESEDPYSTICSPPIFFSRNALDVPAAVRVTDIMWSIMVMQNLSNPRGLAFPCSTYSLSMVLAEQVGFWDTDKDAVGEDLHMWLKCFFKTGGVARSVPIFVPINLTNVQTTGYFSNIYARFVQAKRHYNGVADVAYSLKSAFSGEQHSTTDTESLLLSSTIMPVYTSSSGKRPSCLMSCSFFDKLVVVLHVLEAHMIPCTSGWLMFAAVPLTQFLLISAYSPISSYYPNFQNPIITSEFYAYMFSLVQAVSVLLPMPLLLCAMLYEGLHRTVDAELFKKNVNETRTWKNYMDYAWLPVSAWLFMTLPSTLACVKRLTRSNDKYVVAAKNIFTEALTE</sequence>
<feature type="transmembrane region" description="Helical" evidence="2">
    <location>
        <begin position="576"/>
        <end position="602"/>
    </location>
</feature>
<dbReference type="InterPro" id="IPR001173">
    <property type="entry name" value="Glyco_trans_2-like"/>
</dbReference>
<dbReference type="SUPFAM" id="SSF53448">
    <property type="entry name" value="Nucleotide-diphospho-sugar transferases"/>
    <property type="match status" value="1"/>
</dbReference>
<feature type="transmembrane region" description="Helical" evidence="2">
    <location>
        <begin position="114"/>
        <end position="137"/>
    </location>
</feature>
<evidence type="ECO:0000313" key="4">
    <source>
        <dbReference type="EMBL" id="CAG8550460.1"/>
    </source>
</evidence>
<dbReference type="OrthoDB" id="5819478at2759"/>
<accession>A0A9N9B0I8</accession>
<feature type="domain" description="Glycosyltransferase 2-like" evidence="3">
    <location>
        <begin position="316"/>
        <end position="533"/>
    </location>
</feature>
<dbReference type="EMBL" id="CAJVQA010002544">
    <property type="protein sequence ID" value="CAG8550460.1"/>
    <property type="molecule type" value="Genomic_DNA"/>
</dbReference>
<keyword evidence="2" id="KW-1133">Transmembrane helix</keyword>
<keyword evidence="2" id="KW-0472">Membrane</keyword>
<feature type="compositionally biased region" description="Polar residues" evidence="1">
    <location>
        <begin position="170"/>
        <end position="190"/>
    </location>
</feature>
<feature type="region of interest" description="Disordered" evidence="1">
    <location>
        <begin position="153"/>
        <end position="190"/>
    </location>
</feature>
<dbReference type="PANTHER" id="PTHR36851:SF1">
    <property type="entry name" value="GLYCO_TRANS_2-LIKE DOMAIN-CONTAINING PROTEIN"/>
    <property type="match status" value="1"/>
</dbReference>
<reference evidence="4" key="1">
    <citation type="submission" date="2021-06" db="EMBL/GenBank/DDBJ databases">
        <authorList>
            <person name="Kallberg Y."/>
            <person name="Tangrot J."/>
            <person name="Rosling A."/>
        </authorList>
    </citation>
    <scope>NUCLEOTIDE SEQUENCE</scope>
    <source>
        <strain evidence="4">FL966</strain>
    </source>
</reference>
<evidence type="ECO:0000259" key="3">
    <source>
        <dbReference type="Pfam" id="PF13632"/>
    </source>
</evidence>
<dbReference type="Proteomes" id="UP000789759">
    <property type="component" value="Unassembled WGS sequence"/>
</dbReference>
<organism evidence="4 5">
    <name type="scientific">Cetraspora pellucida</name>
    <dbReference type="NCBI Taxonomy" id="1433469"/>
    <lineage>
        <taxon>Eukaryota</taxon>
        <taxon>Fungi</taxon>
        <taxon>Fungi incertae sedis</taxon>
        <taxon>Mucoromycota</taxon>
        <taxon>Glomeromycotina</taxon>
        <taxon>Glomeromycetes</taxon>
        <taxon>Diversisporales</taxon>
        <taxon>Gigasporaceae</taxon>
        <taxon>Cetraspora</taxon>
    </lineage>
</organism>
<evidence type="ECO:0000256" key="2">
    <source>
        <dbReference type="SAM" id="Phobius"/>
    </source>
</evidence>
<evidence type="ECO:0000256" key="1">
    <source>
        <dbReference type="SAM" id="MobiDB-lite"/>
    </source>
</evidence>
<proteinExistence type="predicted"/>
<evidence type="ECO:0000313" key="5">
    <source>
        <dbReference type="Proteomes" id="UP000789759"/>
    </source>
</evidence>
<dbReference type="InterPro" id="IPR029044">
    <property type="entry name" value="Nucleotide-diphossugar_trans"/>
</dbReference>
<comment type="caution">
    <text evidence="4">The sequence shown here is derived from an EMBL/GenBank/DDBJ whole genome shotgun (WGS) entry which is preliminary data.</text>
</comment>
<feature type="transmembrane region" description="Helical" evidence="2">
    <location>
        <begin position="85"/>
        <end position="108"/>
    </location>
</feature>
<protein>
    <submittedName>
        <fullName evidence="4">10006_t:CDS:1</fullName>
    </submittedName>
</protein>